<dbReference type="HOGENOM" id="CLU_110374_0_0_1"/>
<dbReference type="GeneID" id="19164487"/>
<dbReference type="eggNOG" id="KOG1840">
    <property type="taxonomic scope" value="Eukaryota"/>
</dbReference>
<dbReference type="EMBL" id="AMGY01000001">
    <property type="protein sequence ID" value="EXJ91797.1"/>
    <property type="molecule type" value="Genomic_DNA"/>
</dbReference>
<dbReference type="InterPro" id="IPR027417">
    <property type="entry name" value="P-loop_NTPase"/>
</dbReference>
<protein>
    <recommendedName>
        <fullName evidence="2">Fungal death-pathway protein SesB domain-containing protein</fullName>
    </recommendedName>
</protein>
<accession>W9YFY5</accession>
<dbReference type="RefSeq" id="XP_007728687.1">
    <property type="nucleotide sequence ID" value="XM_007730497.1"/>
</dbReference>
<comment type="caution">
    <text evidence="3">The sequence shown here is derived from an EMBL/GenBank/DDBJ whole genome shotgun (WGS) entry which is preliminary data.</text>
</comment>
<feature type="domain" description="Fungal death-pathway protein SesB" evidence="2">
    <location>
        <begin position="8"/>
        <end position="27"/>
    </location>
</feature>
<dbReference type="AlphaFoldDB" id="W9YFY5"/>
<proteinExistence type="predicted"/>
<name>W9YFY5_9EURO</name>
<sequence length="231" mass="25962">MAHIPVQFSGDNNRGLQVGSNLGMINYYSQNAIIPFRRDREFVEREVLSELWQRASTPAARARKTQIAIEYAYRVRDQHPDTWVFWVHGSTVARFEESFKMIAERLQLAGWGEPKADILGMVYRWLSDESNGRWTMVVDNADSTDVMFMPWNGAAATQPITSTSPAPSAPVSSTDRSLSDYLPSSPHGSIIITSRFQDVAEGLIECRRYPQGETDGRRLSCNAAPEQACEV</sequence>
<organism evidence="3 4">
    <name type="scientific">Capronia epimyces CBS 606.96</name>
    <dbReference type="NCBI Taxonomy" id="1182542"/>
    <lineage>
        <taxon>Eukaryota</taxon>
        <taxon>Fungi</taxon>
        <taxon>Dikarya</taxon>
        <taxon>Ascomycota</taxon>
        <taxon>Pezizomycotina</taxon>
        <taxon>Eurotiomycetes</taxon>
        <taxon>Chaetothyriomycetidae</taxon>
        <taxon>Chaetothyriales</taxon>
        <taxon>Herpotrichiellaceae</taxon>
        <taxon>Capronia</taxon>
    </lineage>
</organism>
<feature type="compositionally biased region" description="Low complexity" evidence="1">
    <location>
        <begin position="157"/>
        <end position="174"/>
    </location>
</feature>
<dbReference type="STRING" id="1182542.W9YFY5"/>
<evidence type="ECO:0000313" key="4">
    <source>
        <dbReference type="Proteomes" id="UP000019478"/>
    </source>
</evidence>
<dbReference type="Proteomes" id="UP000019478">
    <property type="component" value="Unassembled WGS sequence"/>
</dbReference>
<evidence type="ECO:0000256" key="1">
    <source>
        <dbReference type="SAM" id="MobiDB-lite"/>
    </source>
</evidence>
<evidence type="ECO:0000313" key="3">
    <source>
        <dbReference type="EMBL" id="EXJ91797.1"/>
    </source>
</evidence>
<evidence type="ECO:0000259" key="2">
    <source>
        <dbReference type="Pfam" id="PF17046"/>
    </source>
</evidence>
<dbReference type="InterPro" id="IPR031469">
    <property type="entry name" value="SesB_dom"/>
</dbReference>
<keyword evidence="4" id="KW-1185">Reference proteome</keyword>
<dbReference type="OrthoDB" id="1658288at2759"/>
<dbReference type="Pfam" id="PF17046">
    <property type="entry name" value="Ses_B"/>
    <property type="match status" value="1"/>
</dbReference>
<dbReference type="Gene3D" id="3.40.50.300">
    <property type="entry name" value="P-loop containing nucleotide triphosphate hydrolases"/>
    <property type="match status" value="1"/>
</dbReference>
<gene>
    <name evidence="3" type="ORF">A1O3_00347</name>
</gene>
<reference evidence="3 4" key="1">
    <citation type="submission" date="2013-03" db="EMBL/GenBank/DDBJ databases">
        <title>The Genome Sequence of Capronia epimyces CBS 606.96.</title>
        <authorList>
            <consortium name="The Broad Institute Genomics Platform"/>
            <person name="Cuomo C."/>
            <person name="de Hoog S."/>
            <person name="Gorbushina A."/>
            <person name="Walker B."/>
            <person name="Young S.K."/>
            <person name="Zeng Q."/>
            <person name="Gargeya S."/>
            <person name="Fitzgerald M."/>
            <person name="Haas B."/>
            <person name="Abouelleil A."/>
            <person name="Allen A.W."/>
            <person name="Alvarado L."/>
            <person name="Arachchi H.M."/>
            <person name="Berlin A.M."/>
            <person name="Chapman S.B."/>
            <person name="Gainer-Dewar J."/>
            <person name="Goldberg J."/>
            <person name="Griggs A."/>
            <person name="Gujja S."/>
            <person name="Hansen M."/>
            <person name="Howarth C."/>
            <person name="Imamovic A."/>
            <person name="Ireland A."/>
            <person name="Larimer J."/>
            <person name="McCowan C."/>
            <person name="Murphy C."/>
            <person name="Pearson M."/>
            <person name="Poon T.W."/>
            <person name="Priest M."/>
            <person name="Roberts A."/>
            <person name="Saif S."/>
            <person name="Shea T."/>
            <person name="Sisk P."/>
            <person name="Sykes S."/>
            <person name="Wortman J."/>
            <person name="Nusbaum C."/>
            <person name="Birren B."/>
        </authorList>
    </citation>
    <scope>NUCLEOTIDE SEQUENCE [LARGE SCALE GENOMIC DNA]</scope>
    <source>
        <strain evidence="3 4">CBS 606.96</strain>
    </source>
</reference>
<feature type="region of interest" description="Disordered" evidence="1">
    <location>
        <begin position="157"/>
        <end position="178"/>
    </location>
</feature>